<dbReference type="RefSeq" id="WP_179616095.1">
    <property type="nucleotide sequence ID" value="NZ_CP059163.1"/>
</dbReference>
<dbReference type="Proteomes" id="UP000516957">
    <property type="component" value="Unassembled WGS sequence"/>
</dbReference>
<comment type="similarity">
    <text evidence="1">Belongs to the YciI family.</text>
</comment>
<accession>A0A7Y9JT61</accession>
<dbReference type="InterPro" id="IPR011008">
    <property type="entry name" value="Dimeric_a/b-barrel"/>
</dbReference>
<dbReference type="Pfam" id="PF03795">
    <property type="entry name" value="YCII"/>
    <property type="match status" value="1"/>
</dbReference>
<dbReference type="PANTHER" id="PTHR35174">
    <property type="entry name" value="BLL7171 PROTEIN-RELATED"/>
    <property type="match status" value="1"/>
</dbReference>
<comment type="caution">
    <text evidence="3">The sequence shown here is derived from an EMBL/GenBank/DDBJ whole genome shotgun (WGS) entry which is preliminary data.</text>
</comment>
<protein>
    <recommendedName>
        <fullName evidence="2">YCII-related domain-containing protein</fullName>
    </recommendedName>
</protein>
<evidence type="ECO:0000313" key="3">
    <source>
        <dbReference type="EMBL" id="NYD58494.1"/>
    </source>
</evidence>
<proteinExistence type="inferred from homology"/>
<dbReference type="EMBL" id="JACCBE010000001">
    <property type="protein sequence ID" value="NYD58494.1"/>
    <property type="molecule type" value="Genomic_DNA"/>
</dbReference>
<dbReference type="AlphaFoldDB" id="A0A7Y9JT61"/>
<organism evidence="3 4">
    <name type="scientific">Nocardioides marinisabuli</name>
    <dbReference type="NCBI Taxonomy" id="419476"/>
    <lineage>
        <taxon>Bacteria</taxon>
        <taxon>Bacillati</taxon>
        <taxon>Actinomycetota</taxon>
        <taxon>Actinomycetes</taxon>
        <taxon>Propionibacteriales</taxon>
        <taxon>Nocardioidaceae</taxon>
        <taxon>Nocardioides</taxon>
    </lineage>
</organism>
<dbReference type="SUPFAM" id="SSF54909">
    <property type="entry name" value="Dimeric alpha+beta barrel"/>
    <property type="match status" value="1"/>
</dbReference>
<sequence>MKYMVLLVGDGPQKPWPTMTPEEQGAAMARFGEFDAACTAHPEVSVVSGEALDGPDTATVVRTGADGTTTLTEGPYAEVLEGLGGFYVVEAPDLDTLVELLRLLPPYDMEIRPVVEYE</sequence>
<dbReference type="InterPro" id="IPR005545">
    <property type="entry name" value="YCII"/>
</dbReference>
<dbReference type="PANTHER" id="PTHR35174:SF3">
    <property type="entry name" value="BLL7171 PROTEIN"/>
    <property type="match status" value="1"/>
</dbReference>
<feature type="domain" description="YCII-related" evidence="2">
    <location>
        <begin position="15"/>
        <end position="116"/>
    </location>
</feature>
<evidence type="ECO:0000256" key="1">
    <source>
        <dbReference type="ARBA" id="ARBA00007689"/>
    </source>
</evidence>
<keyword evidence="4" id="KW-1185">Reference proteome</keyword>
<name>A0A7Y9JT61_9ACTN</name>
<evidence type="ECO:0000259" key="2">
    <source>
        <dbReference type="Pfam" id="PF03795"/>
    </source>
</evidence>
<gene>
    <name evidence="3" type="ORF">BKA08_002732</name>
</gene>
<reference evidence="3 4" key="1">
    <citation type="submission" date="2020-07" db="EMBL/GenBank/DDBJ databases">
        <title>Sequencing the genomes of 1000 actinobacteria strains.</title>
        <authorList>
            <person name="Klenk H.-P."/>
        </authorList>
    </citation>
    <scope>NUCLEOTIDE SEQUENCE [LARGE SCALE GENOMIC DNA]</scope>
    <source>
        <strain evidence="3 4">DSM 18965</strain>
    </source>
</reference>
<evidence type="ECO:0000313" key="4">
    <source>
        <dbReference type="Proteomes" id="UP000516957"/>
    </source>
</evidence>
<dbReference type="Gene3D" id="3.30.70.1060">
    <property type="entry name" value="Dimeric alpha+beta barrel"/>
    <property type="match status" value="1"/>
</dbReference>